<dbReference type="Proteomes" id="UP000054549">
    <property type="component" value="Unassembled WGS sequence"/>
</dbReference>
<dbReference type="InterPro" id="IPR001810">
    <property type="entry name" value="F-box_dom"/>
</dbReference>
<feature type="domain" description="F-box" evidence="2">
    <location>
        <begin position="100"/>
        <end position="146"/>
    </location>
</feature>
<dbReference type="InterPro" id="IPR036047">
    <property type="entry name" value="F-box-like_dom_sf"/>
</dbReference>
<dbReference type="AlphaFoldDB" id="A0A0C2XGM3"/>
<evidence type="ECO:0000313" key="4">
    <source>
        <dbReference type="Proteomes" id="UP000054549"/>
    </source>
</evidence>
<keyword evidence="4" id="KW-1185">Reference proteome</keyword>
<organism evidence="3 4">
    <name type="scientific">Amanita muscaria (strain Koide BX008)</name>
    <dbReference type="NCBI Taxonomy" id="946122"/>
    <lineage>
        <taxon>Eukaryota</taxon>
        <taxon>Fungi</taxon>
        <taxon>Dikarya</taxon>
        <taxon>Basidiomycota</taxon>
        <taxon>Agaricomycotina</taxon>
        <taxon>Agaricomycetes</taxon>
        <taxon>Agaricomycetidae</taxon>
        <taxon>Agaricales</taxon>
        <taxon>Pluteineae</taxon>
        <taxon>Amanitaceae</taxon>
        <taxon>Amanita</taxon>
    </lineage>
</organism>
<dbReference type="HOGENOM" id="CLU_007279_0_1_1"/>
<dbReference type="SMART" id="SM00256">
    <property type="entry name" value="FBOX"/>
    <property type="match status" value="1"/>
</dbReference>
<dbReference type="OrthoDB" id="3149552at2759"/>
<gene>
    <name evidence="3" type="ORF">M378DRAFT_158394</name>
</gene>
<evidence type="ECO:0000313" key="3">
    <source>
        <dbReference type="EMBL" id="KIL68576.1"/>
    </source>
</evidence>
<proteinExistence type="predicted"/>
<dbReference type="Pfam" id="PF00646">
    <property type="entry name" value="F-box"/>
    <property type="match status" value="1"/>
</dbReference>
<feature type="region of interest" description="Disordered" evidence="1">
    <location>
        <begin position="1"/>
        <end position="28"/>
    </location>
</feature>
<dbReference type="SUPFAM" id="SSF81383">
    <property type="entry name" value="F-box domain"/>
    <property type="match status" value="1"/>
</dbReference>
<accession>A0A0C2XGM3</accession>
<dbReference type="EMBL" id="KN818228">
    <property type="protein sequence ID" value="KIL68576.1"/>
    <property type="molecule type" value="Genomic_DNA"/>
</dbReference>
<sequence>MNFQTTSPAAPERPDPLTATLHNDKGERNEFSNTARDIVLNYQHNSRSAVPTGAGQAVENLVPGSYIQMLCWLLFISLEFHDTINYPLLTPPDGEYPVSATISLTLPRELVERILLLLDTKSILKSRLVNREFNAIIQSSTLVQYYLACTAAGVIDNPQSPLSYAERLEALKKREGGWRKLTPMFETTIKPIDQPSTLYELAGGSYFLTDEHRRDLYHCHLPSSPEDNPQWLRIPGHGPRQSWSGFILDMGMAVYEHDLVVNIISSEVENSDMHQHSLSLVLLKFSTGGYHPLAHCPHIHVQRSYSPQPYTIVRITGDNLVLVVYDEDGSKLFIFDWKTGHKRLQHKSIEDAYDGSYPVFVSPELLLVPNRILSHFEVWHLFPSHLNSDPPVQVLSLQIPAISVNYSIIDIRCHGEPSPFRHSMSYFPPRPFFHSSENSIIIVNLFLQSLPGFRETTYKLIMHRHRLLDMIQKWTSPSLLEQQEGLTWLTNEVTVHKVEDPDDGSVSLVAQSELVSTMLHPESCDSPTLATSQIFPTSPTSTASSPSSIFSGSASFTSRYNILQVQWADWGPPISRWLLGKETRTWINQSTGQRCVFLDHHPRDKTKYLVAVADFNLPNIRRNAEMAQLRGEGEGNGNNGEGKKEEKEDELEILNHEGVFSEEVYMGLKCVVHHAPGEYDFHGVVMDEERLLGLKVDSEGREKSIKVLYFG</sequence>
<protein>
    <recommendedName>
        <fullName evidence="2">F-box domain-containing protein</fullName>
    </recommendedName>
</protein>
<dbReference type="PROSITE" id="PS50181">
    <property type="entry name" value="FBOX"/>
    <property type="match status" value="1"/>
</dbReference>
<dbReference type="Gene3D" id="1.20.1280.50">
    <property type="match status" value="1"/>
</dbReference>
<evidence type="ECO:0000259" key="2">
    <source>
        <dbReference type="PROSITE" id="PS50181"/>
    </source>
</evidence>
<name>A0A0C2XGM3_AMAMK</name>
<feature type="region of interest" description="Disordered" evidence="1">
    <location>
        <begin position="627"/>
        <end position="648"/>
    </location>
</feature>
<reference evidence="3 4" key="1">
    <citation type="submission" date="2014-04" db="EMBL/GenBank/DDBJ databases">
        <title>Evolutionary Origins and Diversification of the Mycorrhizal Mutualists.</title>
        <authorList>
            <consortium name="DOE Joint Genome Institute"/>
            <consortium name="Mycorrhizal Genomics Consortium"/>
            <person name="Kohler A."/>
            <person name="Kuo A."/>
            <person name="Nagy L.G."/>
            <person name="Floudas D."/>
            <person name="Copeland A."/>
            <person name="Barry K.W."/>
            <person name="Cichocki N."/>
            <person name="Veneault-Fourrey C."/>
            <person name="LaButti K."/>
            <person name="Lindquist E.A."/>
            <person name="Lipzen A."/>
            <person name="Lundell T."/>
            <person name="Morin E."/>
            <person name="Murat C."/>
            <person name="Riley R."/>
            <person name="Ohm R."/>
            <person name="Sun H."/>
            <person name="Tunlid A."/>
            <person name="Henrissat B."/>
            <person name="Grigoriev I.V."/>
            <person name="Hibbett D.S."/>
            <person name="Martin F."/>
        </authorList>
    </citation>
    <scope>NUCLEOTIDE SEQUENCE [LARGE SCALE GENOMIC DNA]</scope>
    <source>
        <strain evidence="3 4">Koide BX008</strain>
    </source>
</reference>
<dbReference type="InParanoid" id="A0A0C2XGM3"/>
<evidence type="ECO:0000256" key="1">
    <source>
        <dbReference type="SAM" id="MobiDB-lite"/>
    </source>
</evidence>